<feature type="transmembrane region" description="Helical" evidence="1">
    <location>
        <begin position="12"/>
        <end position="31"/>
    </location>
</feature>
<dbReference type="Pfam" id="PF26262">
    <property type="entry name" value="DUF8066"/>
    <property type="match status" value="1"/>
</dbReference>
<keyword evidence="1" id="KW-0812">Transmembrane</keyword>
<evidence type="ECO:0000313" key="2">
    <source>
        <dbReference type="EMBL" id="TYL38481.1"/>
    </source>
</evidence>
<name>A0A8J8TQ50_9EURY</name>
<comment type="caution">
    <text evidence="2">The sequence shown here is derived from an EMBL/GenBank/DDBJ whole genome shotgun (WGS) entry which is preliminary data.</text>
</comment>
<keyword evidence="3" id="KW-1185">Reference proteome</keyword>
<dbReference type="RefSeq" id="WP_148858183.1">
    <property type="nucleotide sequence ID" value="NZ_PHNJ01000005.1"/>
</dbReference>
<proteinExistence type="predicted"/>
<dbReference type="InterPro" id="IPR058379">
    <property type="entry name" value="DUF8066"/>
</dbReference>
<evidence type="ECO:0000256" key="1">
    <source>
        <dbReference type="SAM" id="Phobius"/>
    </source>
</evidence>
<gene>
    <name evidence="2" type="ORF">CV102_11815</name>
</gene>
<evidence type="ECO:0000313" key="3">
    <source>
        <dbReference type="Proteomes" id="UP000766904"/>
    </source>
</evidence>
<dbReference type="OrthoDB" id="378887at2157"/>
<sequence length="69" mass="7758">MSSRNARKELPPEIGAGVAIVLFVSLAYALLARQIFLWLFSVATIGISVYLLYLFYRLVIAVEEIARKL</sequence>
<reference evidence="2" key="1">
    <citation type="submission" date="2017-11" db="EMBL/GenBank/DDBJ databases">
        <authorList>
            <person name="Kajale S.C."/>
            <person name="Sharma A."/>
        </authorList>
    </citation>
    <scope>NUCLEOTIDE SEQUENCE</scope>
    <source>
        <strain evidence="2">LS1_42</strain>
    </source>
</reference>
<keyword evidence="1" id="KW-0472">Membrane</keyword>
<dbReference type="EMBL" id="PHNJ01000005">
    <property type="protein sequence ID" value="TYL38481.1"/>
    <property type="molecule type" value="Genomic_DNA"/>
</dbReference>
<protein>
    <submittedName>
        <fullName evidence="2">Uncharacterized protein</fullName>
    </submittedName>
</protein>
<keyword evidence="1" id="KW-1133">Transmembrane helix</keyword>
<dbReference type="Proteomes" id="UP000766904">
    <property type="component" value="Unassembled WGS sequence"/>
</dbReference>
<organism evidence="2 3">
    <name type="scientific">Natronococcus pandeyae</name>
    <dbReference type="NCBI Taxonomy" id="2055836"/>
    <lineage>
        <taxon>Archaea</taxon>
        <taxon>Methanobacteriati</taxon>
        <taxon>Methanobacteriota</taxon>
        <taxon>Stenosarchaea group</taxon>
        <taxon>Halobacteria</taxon>
        <taxon>Halobacteriales</taxon>
        <taxon>Natrialbaceae</taxon>
        <taxon>Natronococcus</taxon>
    </lineage>
</organism>
<feature type="transmembrane region" description="Helical" evidence="1">
    <location>
        <begin position="37"/>
        <end position="59"/>
    </location>
</feature>
<dbReference type="AlphaFoldDB" id="A0A8J8TQ50"/>
<accession>A0A8J8TQ50</accession>